<evidence type="ECO:0000256" key="1">
    <source>
        <dbReference type="ARBA" id="ARBA00004141"/>
    </source>
</evidence>
<proteinExistence type="predicted"/>
<sequence>MLTKLTAFKKKEDSMASISTMEKDTKHDPTLTSGPADVEEGAVIDPAAEKALVRRLDWNILPLVMAIYLISFLDRVNIGNGRLFGLEKDLGLHGQQYQTCVSLLFVTYLLFEIPSNLLLKKIQPQRYLSLACITWGIVATLTGLTQNFGGLVACRLILGALESGIFPALTLYLTFFYKRTELGFRLAFIFVSSQSAGAFGGLLGYAIGHMDGIAGWRAWRWIFIIEGIPSVLLGVVVWFTLAPDSDRARYLTAADKELQKARALKQVGYTEEGERFHWKDVRAAVRDYRTWLFGFGQYGTETMWFGFSTFLPTIIKAIGTWTSIQVQLLTIPCYVLSATAYLIMARVSDHYRLRYIFTMIFLMISIIGYALLMGDVSPGVSYLGCFFVAGGLSVSVALPLVWLPSNMPRYGKRAFGSGLQLTLGAFGGVTAPFIYVTKDSPRYLLGHGVTLGLLAFSGVLFTILYISYRHANAQRAKGLEDHKLQGKTEHELNAMADESPLFVYTL</sequence>
<feature type="transmembrane region" description="Helical" evidence="6">
    <location>
        <begin position="415"/>
        <end position="436"/>
    </location>
</feature>
<evidence type="ECO:0000256" key="2">
    <source>
        <dbReference type="ARBA" id="ARBA00022448"/>
    </source>
</evidence>
<keyword evidence="9" id="KW-1185">Reference proteome</keyword>
<protein>
    <submittedName>
        <fullName evidence="8">MFS transporter</fullName>
    </submittedName>
</protein>
<keyword evidence="4 6" id="KW-1133">Transmembrane helix</keyword>
<keyword evidence="2" id="KW-0813">Transport</keyword>
<feature type="transmembrane region" description="Helical" evidence="6">
    <location>
        <begin position="156"/>
        <end position="177"/>
    </location>
</feature>
<accession>A0AAN6DZ75</accession>
<reference evidence="8" key="1">
    <citation type="journal article" date="2022" name="bioRxiv">
        <title>Deciphering the potential niche of two novel black yeast fungi from a biological soil crust based on their genomes, phenotypes, and melanin regulation.</title>
        <authorList>
            <consortium name="DOE Joint Genome Institute"/>
            <person name="Carr E.C."/>
            <person name="Barton Q."/>
            <person name="Grambo S."/>
            <person name="Sullivan M."/>
            <person name="Renfro C.M."/>
            <person name="Kuo A."/>
            <person name="Pangilinan J."/>
            <person name="Lipzen A."/>
            <person name="Keymanesh K."/>
            <person name="Savage E."/>
            <person name="Barry K."/>
            <person name="Grigoriev I.V."/>
            <person name="Riekhof W.R."/>
            <person name="Harris S.S."/>
        </authorList>
    </citation>
    <scope>NUCLEOTIDE SEQUENCE</scope>
    <source>
        <strain evidence="8">JF 03-4F</strain>
    </source>
</reference>
<dbReference type="EMBL" id="MU404352">
    <property type="protein sequence ID" value="KAI1614971.1"/>
    <property type="molecule type" value="Genomic_DNA"/>
</dbReference>
<dbReference type="FunFam" id="1.20.1250.20:FF:000034">
    <property type="entry name" value="MFS general substrate transporter"/>
    <property type="match status" value="1"/>
</dbReference>
<feature type="transmembrane region" description="Helical" evidence="6">
    <location>
        <begin position="380"/>
        <end position="403"/>
    </location>
</feature>
<feature type="transmembrane region" description="Helical" evidence="6">
    <location>
        <begin position="219"/>
        <end position="241"/>
    </location>
</feature>
<feature type="transmembrane region" description="Helical" evidence="6">
    <location>
        <begin position="127"/>
        <end position="144"/>
    </location>
</feature>
<feature type="transmembrane region" description="Helical" evidence="6">
    <location>
        <begin position="96"/>
        <end position="115"/>
    </location>
</feature>
<dbReference type="Proteomes" id="UP001203852">
    <property type="component" value="Unassembled WGS sequence"/>
</dbReference>
<name>A0AAN6DZ75_9EURO</name>
<feature type="transmembrane region" description="Helical" evidence="6">
    <location>
        <begin position="58"/>
        <end position="76"/>
    </location>
</feature>
<keyword evidence="3 6" id="KW-0812">Transmembrane</keyword>
<dbReference type="PANTHER" id="PTHR43791:SF91">
    <property type="entry name" value="MAJOR FACILITATOR SUPERFAMILY (MFS) PROFILE DOMAIN-CONTAINING PROTEIN-RELATED"/>
    <property type="match status" value="1"/>
</dbReference>
<comment type="caution">
    <text evidence="8">The sequence shown here is derived from an EMBL/GenBank/DDBJ whole genome shotgun (WGS) entry which is preliminary data.</text>
</comment>
<feature type="transmembrane region" description="Helical" evidence="6">
    <location>
        <begin position="355"/>
        <end position="374"/>
    </location>
</feature>
<dbReference type="InterPro" id="IPR011701">
    <property type="entry name" value="MFS"/>
</dbReference>
<feature type="transmembrane region" description="Helical" evidence="6">
    <location>
        <begin position="324"/>
        <end position="343"/>
    </location>
</feature>
<dbReference type="InterPro" id="IPR020846">
    <property type="entry name" value="MFS_dom"/>
</dbReference>
<dbReference type="PANTHER" id="PTHR43791">
    <property type="entry name" value="PERMEASE-RELATED"/>
    <property type="match status" value="1"/>
</dbReference>
<dbReference type="PROSITE" id="PS50850">
    <property type="entry name" value="MFS"/>
    <property type="match status" value="1"/>
</dbReference>
<dbReference type="GO" id="GO:0016020">
    <property type="term" value="C:membrane"/>
    <property type="evidence" value="ECO:0007669"/>
    <property type="project" value="UniProtKB-SubCell"/>
</dbReference>
<evidence type="ECO:0000256" key="4">
    <source>
        <dbReference type="ARBA" id="ARBA00022989"/>
    </source>
</evidence>
<comment type="subcellular location">
    <subcellularLocation>
        <location evidence="1">Membrane</location>
        <topology evidence="1">Multi-pass membrane protein</topology>
    </subcellularLocation>
</comment>
<feature type="domain" description="Major facilitator superfamily (MFS) profile" evidence="7">
    <location>
        <begin position="60"/>
        <end position="470"/>
    </location>
</feature>
<gene>
    <name evidence="8" type="ORF">EDD36DRAFT_431849</name>
</gene>
<evidence type="ECO:0000256" key="6">
    <source>
        <dbReference type="SAM" id="Phobius"/>
    </source>
</evidence>
<evidence type="ECO:0000313" key="9">
    <source>
        <dbReference type="Proteomes" id="UP001203852"/>
    </source>
</evidence>
<feature type="transmembrane region" description="Helical" evidence="6">
    <location>
        <begin position="448"/>
        <end position="468"/>
    </location>
</feature>
<dbReference type="AlphaFoldDB" id="A0AAN6DZ75"/>
<dbReference type="SUPFAM" id="SSF103473">
    <property type="entry name" value="MFS general substrate transporter"/>
    <property type="match status" value="1"/>
</dbReference>
<dbReference type="FunFam" id="1.20.1250.20:FF:000013">
    <property type="entry name" value="MFS general substrate transporter"/>
    <property type="match status" value="1"/>
</dbReference>
<dbReference type="Gene3D" id="1.20.1250.20">
    <property type="entry name" value="MFS general substrate transporter like domains"/>
    <property type="match status" value="2"/>
</dbReference>
<evidence type="ECO:0000256" key="3">
    <source>
        <dbReference type="ARBA" id="ARBA00022692"/>
    </source>
</evidence>
<keyword evidence="5 6" id="KW-0472">Membrane</keyword>
<dbReference type="GO" id="GO:0022857">
    <property type="term" value="F:transmembrane transporter activity"/>
    <property type="evidence" value="ECO:0007669"/>
    <property type="project" value="InterPro"/>
</dbReference>
<feature type="transmembrane region" description="Helical" evidence="6">
    <location>
        <begin position="184"/>
        <end position="207"/>
    </location>
</feature>
<evidence type="ECO:0000259" key="7">
    <source>
        <dbReference type="PROSITE" id="PS50850"/>
    </source>
</evidence>
<dbReference type="Pfam" id="PF07690">
    <property type="entry name" value="MFS_1"/>
    <property type="match status" value="1"/>
</dbReference>
<organism evidence="8 9">
    <name type="scientific">Exophiala viscosa</name>
    <dbReference type="NCBI Taxonomy" id="2486360"/>
    <lineage>
        <taxon>Eukaryota</taxon>
        <taxon>Fungi</taxon>
        <taxon>Dikarya</taxon>
        <taxon>Ascomycota</taxon>
        <taxon>Pezizomycotina</taxon>
        <taxon>Eurotiomycetes</taxon>
        <taxon>Chaetothyriomycetidae</taxon>
        <taxon>Chaetothyriales</taxon>
        <taxon>Herpotrichiellaceae</taxon>
        <taxon>Exophiala</taxon>
    </lineage>
</organism>
<evidence type="ECO:0000256" key="5">
    <source>
        <dbReference type="ARBA" id="ARBA00023136"/>
    </source>
</evidence>
<dbReference type="InterPro" id="IPR036259">
    <property type="entry name" value="MFS_trans_sf"/>
</dbReference>
<feature type="transmembrane region" description="Helical" evidence="6">
    <location>
        <begin position="298"/>
        <end position="318"/>
    </location>
</feature>
<evidence type="ECO:0000313" key="8">
    <source>
        <dbReference type="EMBL" id="KAI1614971.1"/>
    </source>
</evidence>